<proteinExistence type="inferred from homology"/>
<keyword evidence="3 6" id="KW-0808">Transferase</keyword>
<evidence type="ECO:0000256" key="6">
    <source>
        <dbReference type="PROSITE-ProRule" id="PRU01024"/>
    </source>
</evidence>
<keyword evidence="4 6" id="KW-0949">S-adenosyl-L-methionine</keyword>
<feature type="binding site" evidence="6">
    <location>
        <position position="293"/>
    </location>
    <ligand>
        <name>S-adenosyl-L-methionine</name>
        <dbReference type="ChEBI" id="CHEBI:59789"/>
    </ligand>
</feature>
<evidence type="ECO:0000256" key="1">
    <source>
        <dbReference type="ARBA" id="ARBA00022485"/>
    </source>
</evidence>
<feature type="binding site" evidence="6">
    <location>
        <position position="343"/>
    </location>
    <ligand>
        <name>S-adenosyl-L-methionine</name>
        <dbReference type="ChEBI" id="CHEBI:59789"/>
    </ligand>
</feature>
<evidence type="ECO:0000256" key="2">
    <source>
        <dbReference type="ARBA" id="ARBA00022603"/>
    </source>
</evidence>
<evidence type="ECO:0000313" key="10">
    <source>
        <dbReference type="Proteomes" id="UP000094463"/>
    </source>
</evidence>
<dbReference type="GO" id="GO:0070475">
    <property type="term" value="P:rRNA base methylation"/>
    <property type="evidence" value="ECO:0007669"/>
    <property type="project" value="TreeGrafter"/>
</dbReference>
<dbReference type="PROSITE" id="PS50926">
    <property type="entry name" value="TRAM"/>
    <property type="match status" value="1"/>
</dbReference>
<keyword evidence="10" id="KW-1185">Reference proteome</keyword>
<evidence type="ECO:0000256" key="4">
    <source>
        <dbReference type="ARBA" id="ARBA00022691"/>
    </source>
</evidence>
<keyword evidence="1" id="KW-0408">Iron</keyword>
<reference evidence="9 10" key="1">
    <citation type="submission" date="2015-08" db="EMBL/GenBank/DDBJ databases">
        <title>The complete genome sequence of Bacillus beveridgei MLTeJB.</title>
        <authorList>
            <person name="Hanson T.E."/>
            <person name="Mesa C."/>
            <person name="Basesman S.M."/>
            <person name="Oremland R.S."/>
        </authorList>
    </citation>
    <scope>NUCLEOTIDE SEQUENCE [LARGE SCALE GENOMIC DNA]</scope>
    <source>
        <strain evidence="9 10">MLTeJB</strain>
    </source>
</reference>
<keyword evidence="1" id="KW-0004">4Fe-4S</keyword>
<evidence type="ECO:0000256" key="7">
    <source>
        <dbReference type="PROSITE-ProRule" id="PRU10015"/>
    </source>
</evidence>
<dbReference type="Gene3D" id="2.40.50.140">
    <property type="entry name" value="Nucleic acid-binding proteins"/>
    <property type="match status" value="1"/>
</dbReference>
<dbReference type="PROSITE" id="PS01230">
    <property type="entry name" value="TRMA_1"/>
    <property type="match status" value="1"/>
</dbReference>
<dbReference type="PATRIC" id="fig|632773.3.peg.2443"/>
<dbReference type="KEGG" id="bbev:BBEV_2339"/>
<dbReference type="InterPro" id="IPR029063">
    <property type="entry name" value="SAM-dependent_MTases_sf"/>
</dbReference>
<dbReference type="GO" id="GO:0051539">
    <property type="term" value="F:4 iron, 4 sulfur cluster binding"/>
    <property type="evidence" value="ECO:0007669"/>
    <property type="project" value="UniProtKB-KW"/>
</dbReference>
<feature type="domain" description="TRAM" evidence="8">
    <location>
        <begin position="8"/>
        <end position="66"/>
    </location>
</feature>
<dbReference type="Gene3D" id="3.40.50.150">
    <property type="entry name" value="Vaccinia Virus protein VP39"/>
    <property type="match status" value="1"/>
</dbReference>
<feature type="binding site" evidence="6">
    <location>
        <position position="322"/>
    </location>
    <ligand>
        <name>S-adenosyl-L-methionine</name>
        <dbReference type="ChEBI" id="CHEBI:59789"/>
    </ligand>
</feature>
<organism evidence="9 10">
    <name type="scientific">Salisediminibacterium beveridgei</name>
    <dbReference type="NCBI Taxonomy" id="632773"/>
    <lineage>
        <taxon>Bacteria</taxon>
        <taxon>Bacillati</taxon>
        <taxon>Bacillota</taxon>
        <taxon>Bacilli</taxon>
        <taxon>Bacillales</taxon>
        <taxon>Bacillaceae</taxon>
        <taxon>Salisediminibacterium</taxon>
    </lineage>
</organism>
<dbReference type="AlphaFoldDB" id="A0A1D7QXE6"/>
<evidence type="ECO:0000256" key="5">
    <source>
        <dbReference type="ARBA" id="ARBA00023014"/>
    </source>
</evidence>
<dbReference type="InterPro" id="IPR012340">
    <property type="entry name" value="NA-bd_OB-fold"/>
</dbReference>
<dbReference type="Proteomes" id="UP000094463">
    <property type="component" value="Chromosome"/>
</dbReference>
<dbReference type="InterPro" id="IPR010280">
    <property type="entry name" value="U5_MeTrfase_fam"/>
</dbReference>
<comment type="similarity">
    <text evidence="6">Belongs to the class I-like SAM-binding methyltransferase superfamily. RNA M5U methyltransferase family.</text>
</comment>
<protein>
    <submittedName>
        <fullName evidence="9">RNA methyltransferase, TrmA family</fullName>
    </submittedName>
</protein>
<dbReference type="SUPFAM" id="SSF50249">
    <property type="entry name" value="Nucleic acid-binding proteins"/>
    <property type="match status" value="1"/>
</dbReference>
<dbReference type="PANTHER" id="PTHR11061:SF45">
    <property type="match status" value="1"/>
</dbReference>
<evidence type="ECO:0000256" key="3">
    <source>
        <dbReference type="ARBA" id="ARBA00022679"/>
    </source>
</evidence>
<dbReference type="FunFam" id="3.40.50.150:FF:000009">
    <property type="entry name" value="23S rRNA (Uracil(1939)-C(5))-methyltransferase RlmD"/>
    <property type="match status" value="1"/>
</dbReference>
<keyword evidence="2 6" id="KW-0489">Methyltransferase</keyword>
<dbReference type="RefSeq" id="WP_069366726.1">
    <property type="nucleotide sequence ID" value="NZ_CP012502.1"/>
</dbReference>
<keyword evidence="1" id="KW-0479">Metal-binding</keyword>
<dbReference type="Pfam" id="PF01938">
    <property type="entry name" value="TRAM"/>
    <property type="match status" value="1"/>
</dbReference>
<evidence type="ECO:0000259" key="8">
    <source>
        <dbReference type="PROSITE" id="PS50926"/>
    </source>
</evidence>
<dbReference type="FunFam" id="2.40.50.1070:FF:000003">
    <property type="entry name" value="23S rRNA (Uracil-5-)-methyltransferase RumA"/>
    <property type="match status" value="1"/>
</dbReference>
<accession>A0A1D7QXE6</accession>
<keyword evidence="5" id="KW-0411">Iron-sulfur</keyword>
<dbReference type="InterPro" id="IPR002792">
    <property type="entry name" value="TRAM_dom"/>
</dbReference>
<dbReference type="GO" id="GO:0070041">
    <property type="term" value="F:rRNA (uridine-C5-)-methyltransferase activity"/>
    <property type="evidence" value="ECO:0007669"/>
    <property type="project" value="TreeGrafter"/>
</dbReference>
<dbReference type="Gene3D" id="2.40.50.1070">
    <property type="match status" value="1"/>
</dbReference>
<dbReference type="NCBIfam" id="TIGR00479">
    <property type="entry name" value="rumA"/>
    <property type="match status" value="1"/>
</dbReference>
<dbReference type="FunFam" id="2.40.50.140:FF:000097">
    <property type="entry name" value="23S rRNA (uracil(1939)-C(5))-methyltransferase RlmD"/>
    <property type="match status" value="1"/>
</dbReference>
<dbReference type="SUPFAM" id="SSF53335">
    <property type="entry name" value="S-adenosyl-L-methionine-dependent methyltransferases"/>
    <property type="match status" value="1"/>
</dbReference>
<dbReference type="Pfam" id="PF05958">
    <property type="entry name" value="tRNA_U5-meth_tr"/>
    <property type="match status" value="1"/>
</dbReference>
<gene>
    <name evidence="9" type="ORF">BBEV_2339</name>
</gene>
<feature type="active site" description="Nucleophile" evidence="6">
    <location>
        <position position="418"/>
    </location>
</feature>
<dbReference type="STRING" id="632773.BBEV_2339"/>
<dbReference type="PROSITE" id="PS51687">
    <property type="entry name" value="SAM_MT_RNA_M5U"/>
    <property type="match status" value="1"/>
</dbReference>
<evidence type="ECO:0000313" key="9">
    <source>
        <dbReference type="EMBL" id="AOM83680.1"/>
    </source>
</evidence>
<dbReference type="EMBL" id="CP012502">
    <property type="protein sequence ID" value="AOM83680.1"/>
    <property type="molecule type" value="Genomic_DNA"/>
</dbReference>
<feature type="binding site" evidence="6">
    <location>
        <position position="391"/>
    </location>
    <ligand>
        <name>S-adenosyl-L-methionine</name>
        <dbReference type="ChEBI" id="CHEBI:59789"/>
    </ligand>
</feature>
<dbReference type="PANTHER" id="PTHR11061">
    <property type="entry name" value="RNA M5U METHYLTRANSFERASE"/>
    <property type="match status" value="1"/>
</dbReference>
<feature type="active site" evidence="7">
    <location>
        <position position="418"/>
    </location>
</feature>
<sequence length="461" mass="51569">MSEEQGITMEIGQRFPLTIKRFGIDGEGIGYYKRQVVFVDGLIPEEEAVVEVTALREKHAQAKVVRIRKASKDRVEPPCPVYDECGGCQLQHVSYPGQLQAKKDQVIQAMERYTKIPMNKVEIFDTVGMEDPWHYRNKSQMQVGTNEEGEVIAGLYAKGSHELVDIDECLVQHPLTNEVNLAVKQIIRDLKLSIYDRERQKGLVRSVVVRTAFETDEWQLTLVISKKSFPKQDQFVRLVTERFPQVTSISLNINTEDTPLIFGEQSKLIHGSETIRETLGDIDYHLSPRSFFQLNPQQTKKLYEIVKEAGNFTGKEKVVDAYCGVGSIGLWLAGDIGELRGMDTVPQAVENANANAKAAGADSAVFETGTAEEVLLKWQTEGFVADTVIVDPPRSGLDQPLLETIAKVKPKQLLYVSCNPSTLAKNINDLMKNGYKVKSLQPVDMFPQTAQTEVVAVIELI</sequence>
<name>A0A1D7QXE6_9BACI</name>
<dbReference type="OrthoDB" id="9804590at2"/>
<dbReference type="InterPro" id="IPR030390">
    <property type="entry name" value="MeTrfase_TrmA_AS"/>
</dbReference>